<dbReference type="SMART" id="SM00060">
    <property type="entry name" value="FN3"/>
    <property type="match status" value="1"/>
</dbReference>
<dbReference type="PROSITE" id="PS50026">
    <property type="entry name" value="EGF_3"/>
    <property type="match status" value="1"/>
</dbReference>
<dbReference type="OrthoDB" id="1668230at2759"/>
<dbReference type="Gene3D" id="2.170.300.10">
    <property type="entry name" value="Tie2 ligand-binding domain superfamily"/>
    <property type="match status" value="3"/>
</dbReference>
<dbReference type="PROSITE" id="PS00022">
    <property type="entry name" value="EGF_1"/>
    <property type="match status" value="1"/>
</dbReference>
<dbReference type="Gene3D" id="2.60.40.10">
    <property type="entry name" value="Immunoglobulins"/>
    <property type="match status" value="2"/>
</dbReference>
<feature type="domain" description="Fibronectin type-III" evidence="8">
    <location>
        <begin position="647"/>
        <end position="746"/>
    </location>
</feature>
<keyword evidence="1 5" id="KW-0245">EGF-like domain</keyword>
<dbReference type="PANTHER" id="PTHR26391:SF18">
    <property type="entry name" value="PROTEIN KINASE RECEPTOR TIE-1, PUTATIVE-RELATED"/>
    <property type="match status" value="1"/>
</dbReference>
<dbReference type="InterPro" id="IPR036179">
    <property type="entry name" value="Ig-like_dom_sf"/>
</dbReference>
<keyword evidence="6" id="KW-1133">Transmembrane helix</keyword>
<dbReference type="OMA" id="NCEEETN"/>
<dbReference type="Proteomes" id="UP000054359">
    <property type="component" value="Unassembled WGS sequence"/>
</dbReference>
<feature type="domain" description="EGF-like" evidence="7">
    <location>
        <begin position="225"/>
        <end position="256"/>
    </location>
</feature>
<feature type="non-terminal residue" evidence="9">
    <location>
        <position position="746"/>
    </location>
</feature>
<protein>
    <submittedName>
        <fullName evidence="9">Multiple epidermal growth factor-like domains protein 10</fullName>
    </submittedName>
</protein>
<sequence>MEFSRVLWNSLIIIFYWITFLSGTFGQFDENFTLQNVWGRLQPNMRSIIQCLSDDNHKKIKFSRLLDTGQGSKLPKSSQQFMQGNPVFARILFMPKEDQLNRFGAFKCKVVKNQVETKIIALKLPPANLAELDALSPYNVVNLRDSVQLEVNATKKLNLTIKWRHNGVELPEWDDHLKIELNDVNVSDSGIYEAHYEGRRSLSLHALMRLIVRGCPAELYGVDCDKECPPCYNGGICHDRYGVCVCPSGFSGTNCEIACGGNHFGVDCSKSCSPPQNTSNTDELCALHLFCKPDPYGCSCAPGFKGSKCMEHCEPGWYGADCKQPCHCAFGVSSCNRITGACEGGCARGWRGNSCQIEDPNANNSVETTTMVFCSPGTYGPSCEKECHCAGNEHCHIITGQCPYGCEEGWGGPSCGTCRENRFGENCEMTCHCEGGYRNCDKDGFCYSGCEAGWAGFTCQAECTPGRFGPNCASTCHCHENSTTPCDKVTGICEADCEAGYMGSDCQTLCPPNTYGVNCVETCICSNGGHCNRVDGSCACDGRWRGLICNESEPQIIAASDEEVNIGHQVFISCTADAVPEPLMNISCSEFPGLNVNIRSLEQDQYQAVVKVKPQKAGTFDFLCTARNQHGFDMKKMMIVVIDPPVLTAKPVLVSKTNLSISIRWREWQYSKDIGGSPSDKIEYMAVYREVGATVWDKVDGWATDLSITIPDLVPYTLYEVAVKCRRLGKGGEGEAGPSLKIKTEC</sequence>
<evidence type="ECO:0000256" key="6">
    <source>
        <dbReference type="SAM" id="Phobius"/>
    </source>
</evidence>
<comment type="caution">
    <text evidence="5">Lacks conserved residue(s) required for the propagation of feature annotation.</text>
</comment>
<evidence type="ECO:0000259" key="8">
    <source>
        <dbReference type="PROSITE" id="PS50853"/>
    </source>
</evidence>
<dbReference type="InterPro" id="IPR003961">
    <property type="entry name" value="FN3_dom"/>
</dbReference>
<dbReference type="EMBL" id="KK112660">
    <property type="protein sequence ID" value="KFM58226.1"/>
    <property type="molecule type" value="Genomic_DNA"/>
</dbReference>
<evidence type="ECO:0000313" key="10">
    <source>
        <dbReference type="Proteomes" id="UP000054359"/>
    </source>
</evidence>
<dbReference type="FunFam" id="2.170.300.10:FF:000041">
    <property type="entry name" value="Tyrosine protein kinase receptor tie-1, putative"/>
    <property type="match status" value="1"/>
</dbReference>
<accession>A0A087SZD7</accession>
<dbReference type="PROSITE" id="PS50853">
    <property type="entry name" value="FN3"/>
    <property type="match status" value="1"/>
</dbReference>
<keyword evidence="2" id="KW-0732">Signal</keyword>
<evidence type="ECO:0000259" key="7">
    <source>
        <dbReference type="PROSITE" id="PS50026"/>
    </source>
</evidence>
<dbReference type="PANTHER" id="PTHR26391">
    <property type="entry name" value="INACTIVE TYROSINE-PROTEIN KINASE 7"/>
    <property type="match status" value="1"/>
</dbReference>
<dbReference type="InterPro" id="IPR013783">
    <property type="entry name" value="Ig-like_fold"/>
</dbReference>
<keyword evidence="10" id="KW-1185">Reference proteome</keyword>
<evidence type="ECO:0000256" key="5">
    <source>
        <dbReference type="PROSITE-ProRule" id="PRU00076"/>
    </source>
</evidence>
<keyword evidence="6" id="KW-0472">Membrane</keyword>
<dbReference type="STRING" id="407821.A0A087SZD7"/>
<evidence type="ECO:0000256" key="3">
    <source>
        <dbReference type="ARBA" id="ARBA00022737"/>
    </source>
</evidence>
<dbReference type="CDD" id="cd00063">
    <property type="entry name" value="FN3"/>
    <property type="match status" value="1"/>
</dbReference>
<dbReference type="InterPro" id="IPR000742">
    <property type="entry name" value="EGF"/>
</dbReference>
<dbReference type="SUPFAM" id="SSF49265">
    <property type="entry name" value="Fibronectin type III"/>
    <property type="match status" value="1"/>
</dbReference>
<keyword evidence="3" id="KW-0677">Repeat</keyword>
<dbReference type="SUPFAM" id="SSF48726">
    <property type="entry name" value="Immunoglobulin"/>
    <property type="match status" value="1"/>
</dbReference>
<reference evidence="9 10" key="1">
    <citation type="submission" date="2013-11" db="EMBL/GenBank/DDBJ databases">
        <title>Genome sequencing of Stegodyphus mimosarum.</title>
        <authorList>
            <person name="Bechsgaard J."/>
        </authorList>
    </citation>
    <scope>NUCLEOTIDE SEQUENCE [LARGE SCALE GENOMIC DNA]</scope>
</reference>
<dbReference type="AlphaFoldDB" id="A0A087SZD7"/>
<dbReference type="CDD" id="cd00054">
    <property type="entry name" value="EGF_CA"/>
    <property type="match status" value="1"/>
</dbReference>
<evidence type="ECO:0000313" key="9">
    <source>
        <dbReference type="EMBL" id="KFM58226.1"/>
    </source>
</evidence>
<keyword evidence="6" id="KW-0812">Transmembrane</keyword>
<evidence type="ECO:0000256" key="1">
    <source>
        <dbReference type="ARBA" id="ARBA00022536"/>
    </source>
</evidence>
<gene>
    <name evidence="9" type="ORF">X975_04854</name>
</gene>
<proteinExistence type="predicted"/>
<dbReference type="InterPro" id="IPR036116">
    <property type="entry name" value="FN3_sf"/>
</dbReference>
<feature type="transmembrane region" description="Helical" evidence="6">
    <location>
        <begin position="7"/>
        <end position="26"/>
    </location>
</feature>
<dbReference type="SMART" id="SM00181">
    <property type="entry name" value="EGF"/>
    <property type="match status" value="5"/>
</dbReference>
<dbReference type="FunFam" id="2.170.300.10:FF:000003">
    <property type="entry name" value="tyrosine-protein kinase receptor Tie-1 isoform X1"/>
    <property type="match status" value="1"/>
</dbReference>
<evidence type="ECO:0000256" key="4">
    <source>
        <dbReference type="ARBA" id="ARBA00023157"/>
    </source>
</evidence>
<keyword evidence="4 5" id="KW-1015">Disulfide bond</keyword>
<evidence type="ECO:0000256" key="2">
    <source>
        <dbReference type="ARBA" id="ARBA00022729"/>
    </source>
</evidence>
<name>A0A087SZD7_STEMI</name>
<feature type="disulfide bond" evidence="5">
    <location>
        <begin position="246"/>
        <end position="255"/>
    </location>
</feature>
<organism evidence="9 10">
    <name type="scientific">Stegodyphus mimosarum</name>
    <name type="common">African social velvet spider</name>
    <dbReference type="NCBI Taxonomy" id="407821"/>
    <lineage>
        <taxon>Eukaryota</taxon>
        <taxon>Metazoa</taxon>
        <taxon>Ecdysozoa</taxon>
        <taxon>Arthropoda</taxon>
        <taxon>Chelicerata</taxon>
        <taxon>Arachnida</taxon>
        <taxon>Araneae</taxon>
        <taxon>Araneomorphae</taxon>
        <taxon>Entelegynae</taxon>
        <taxon>Eresoidea</taxon>
        <taxon>Eresidae</taxon>
        <taxon>Stegodyphus</taxon>
    </lineage>
</organism>